<accession>A0A7I7XEC9</accession>
<evidence type="ECO:0000313" key="6">
    <source>
        <dbReference type="Proteomes" id="UP000466517"/>
    </source>
</evidence>
<name>A0A7I7XEC9_9MYCO</name>
<dbReference type="Pfam" id="PF20695">
    <property type="entry name" value="UbiD_N"/>
    <property type="match status" value="1"/>
</dbReference>
<proteinExistence type="inferred from homology"/>
<evidence type="ECO:0008006" key="7">
    <source>
        <dbReference type="Google" id="ProtNLM"/>
    </source>
</evidence>
<protein>
    <recommendedName>
        <fullName evidence="7">UbiD family decarboxylase</fullName>
    </recommendedName>
</protein>
<evidence type="ECO:0000313" key="5">
    <source>
        <dbReference type="EMBL" id="BBZ27527.1"/>
    </source>
</evidence>
<dbReference type="GO" id="GO:0005737">
    <property type="term" value="C:cytoplasm"/>
    <property type="evidence" value="ECO:0007669"/>
    <property type="project" value="TreeGrafter"/>
</dbReference>
<dbReference type="InterPro" id="IPR048304">
    <property type="entry name" value="UbiD_Rift_dom"/>
</dbReference>
<evidence type="ECO:0000256" key="1">
    <source>
        <dbReference type="ARBA" id="ARBA00010021"/>
    </source>
</evidence>
<evidence type="ECO:0000259" key="4">
    <source>
        <dbReference type="Pfam" id="PF20696"/>
    </source>
</evidence>
<evidence type="ECO:0000259" key="3">
    <source>
        <dbReference type="Pfam" id="PF20695"/>
    </source>
</evidence>
<dbReference type="Proteomes" id="UP000466517">
    <property type="component" value="Chromosome"/>
</dbReference>
<reference evidence="5 6" key="1">
    <citation type="journal article" date="2019" name="Emerg. Microbes Infect.">
        <title>Comprehensive subspecies identification of 175 nontuberculous mycobacteria species based on 7547 genomic profiles.</title>
        <authorList>
            <person name="Matsumoto Y."/>
            <person name="Kinjo T."/>
            <person name="Motooka D."/>
            <person name="Nabeya D."/>
            <person name="Jung N."/>
            <person name="Uechi K."/>
            <person name="Horii T."/>
            <person name="Iida T."/>
            <person name="Fujita J."/>
            <person name="Nakamura S."/>
        </authorList>
    </citation>
    <scope>NUCLEOTIDE SEQUENCE [LARGE SCALE GENOMIC DNA]</scope>
    <source>
        <strain evidence="5 6">JCM 13574</strain>
    </source>
</reference>
<dbReference type="InterPro" id="IPR002830">
    <property type="entry name" value="UbiD"/>
</dbReference>
<dbReference type="KEGG" id="mmag:MMAD_18220"/>
<dbReference type="PANTHER" id="PTHR30108:SF21">
    <property type="entry name" value="4-HYDROXYBENZOATE DECARBOXYLASE"/>
    <property type="match status" value="1"/>
</dbReference>
<feature type="domain" description="3-octaprenyl-4-hydroxybenzoate carboxy-lyase-like N-terminal" evidence="3">
    <location>
        <begin position="11"/>
        <end position="84"/>
    </location>
</feature>
<dbReference type="RefSeq" id="WP_163735495.1">
    <property type="nucleotide sequence ID" value="NZ_AP022610.1"/>
</dbReference>
<dbReference type="SUPFAM" id="SSF50475">
    <property type="entry name" value="FMN-binding split barrel"/>
    <property type="match status" value="1"/>
</dbReference>
<dbReference type="SUPFAM" id="SSF143968">
    <property type="entry name" value="UbiD C-terminal domain-like"/>
    <property type="match status" value="1"/>
</dbReference>
<gene>
    <name evidence="5" type="ORF">MMAD_18220</name>
</gene>
<dbReference type="Pfam" id="PF20696">
    <property type="entry name" value="UbiD_C"/>
    <property type="match status" value="1"/>
</dbReference>
<feature type="domain" description="3-octaprenyl-4-hydroxybenzoate carboxy-lyase-like Rift-related" evidence="2">
    <location>
        <begin position="94"/>
        <end position="293"/>
    </location>
</feature>
<dbReference type="EMBL" id="AP022610">
    <property type="protein sequence ID" value="BBZ27527.1"/>
    <property type="molecule type" value="Genomic_DNA"/>
</dbReference>
<dbReference type="InterPro" id="IPR049381">
    <property type="entry name" value="UbiD-like_C"/>
</dbReference>
<dbReference type="AlphaFoldDB" id="A0A7I7XEC9"/>
<dbReference type="Pfam" id="PF01977">
    <property type="entry name" value="UbiD"/>
    <property type="match status" value="1"/>
</dbReference>
<organism evidence="5 6">
    <name type="scientific">Mycolicibacterium madagascariense</name>
    <dbReference type="NCBI Taxonomy" id="212765"/>
    <lineage>
        <taxon>Bacteria</taxon>
        <taxon>Bacillati</taxon>
        <taxon>Actinomycetota</taxon>
        <taxon>Actinomycetes</taxon>
        <taxon>Mycobacteriales</taxon>
        <taxon>Mycobacteriaceae</taxon>
        <taxon>Mycolicibacterium</taxon>
    </lineage>
</organism>
<feature type="domain" description="3-octaprenyl-4-hydroxybenzoate carboxy-lyase-like C-terminal" evidence="4">
    <location>
        <begin position="306"/>
        <end position="429"/>
    </location>
</feature>
<dbReference type="InterPro" id="IPR049383">
    <property type="entry name" value="UbiD-like_N"/>
</dbReference>
<dbReference type="Gene3D" id="3.40.1670.10">
    <property type="entry name" value="UbiD C-terminal domain-like"/>
    <property type="match status" value="1"/>
</dbReference>
<sequence length="524" mass="58524">MANMTLKEWVQKLDDAGLLNRITDETRVDELPQIMEDNPSQAVLVENVKDCQVPFLSNAYATEEMFTLALGCTAEELPAEIARRKKAPRDTVTVQTSPLKDNVITGDDLDLAMLPWFCHHEHDGHAFINDCNVVSRNLGTGLLDTGEYRLQWRKRNETGISLSNPSRNTRLNIQAYVDAGREMPVACVIGGTPHLKLSQMYTVEGYDDWQVLGGLLGEPVELVKCETNDLMVPASADIVLEGRMMVSEGPVHDEGPYGEYMVTYGGGLQHMWRIVWDCITHRNGAIYEYASIAGLHPGRSDMVDMTFTLAADIYDALKSAAIDVVDLYLPPDAVSQIAYLKIRPHRAGDANNALALMLTCSRQMVPKIAYVFDDDVDIRDPGDVSWAFGLRFNPEQGTLILPRQNVNFLDPSLTTSEPPFFISKIGFDCTKPTVGDLSRFDRAVVVPPAVVPDDLTILDTDQLTDALEKFIRQAPRAWREVVAEFAGHPYPALYHAFGRLRDRLGRREEDSPTFPYRFIDTGSE</sequence>
<comment type="similarity">
    <text evidence="1">Belongs to the UbiD family.</text>
</comment>
<evidence type="ECO:0000259" key="2">
    <source>
        <dbReference type="Pfam" id="PF01977"/>
    </source>
</evidence>
<dbReference type="PANTHER" id="PTHR30108">
    <property type="entry name" value="3-OCTAPRENYL-4-HYDROXYBENZOATE CARBOXY-LYASE-RELATED"/>
    <property type="match status" value="1"/>
</dbReference>
<keyword evidence="6" id="KW-1185">Reference proteome</keyword>
<dbReference type="GO" id="GO:0016831">
    <property type="term" value="F:carboxy-lyase activity"/>
    <property type="evidence" value="ECO:0007669"/>
    <property type="project" value="InterPro"/>
</dbReference>